<dbReference type="InterPro" id="IPR017946">
    <property type="entry name" value="PLC-like_Pdiesterase_TIM-brl"/>
</dbReference>
<dbReference type="eggNOG" id="COG0584">
    <property type="taxonomic scope" value="Bacteria"/>
</dbReference>
<keyword evidence="1" id="KW-1133">Transmembrane helix</keyword>
<keyword evidence="4" id="KW-1185">Reference proteome</keyword>
<evidence type="ECO:0000313" key="3">
    <source>
        <dbReference type="EMBL" id="KGE71087.1"/>
    </source>
</evidence>
<protein>
    <recommendedName>
        <fullName evidence="2">GP-PDE domain-containing protein</fullName>
    </recommendedName>
</protein>
<dbReference type="EMBL" id="JNUP01000070">
    <property type="protein sequence ID" value="KGE71087.1"/>
    <property type="molecule type" value="Genomic_DNA"/>
</dbReference>
<feature type="domain" description="GP-PDE" evidence="2">
    <location>
        <begin position="44"/>
        <end position="348"/>
    </location>
</feature>
<dbReference type="OrthoDB" id="384721at2"/>
<gene>
    <name evidence="3" type="ORF">DC28_13070</name>
</gene>
<dbReference type="STRING" id="1480694.DC28_13070"/>
<proteinExistence type="predicted"/>
<keyword evidence="1" id="KW-0812">Transmembrane</keyword>
<dbReference type="GO" id="GO:0008081">
    <property type="term" value="F:phosphoric diester hydrolase activity"/>
    <property type="evidence" value="ECO:0007669"/>
    <property type="project" value="InterPro"/>
</dbReference>
<dbReference type="Gene3D" id="3.20.20.190">
    <property type="entry name" value="Phosphatidylinositol (PI) phosphodiesterase"/>
    <property type="match status" value="1"/>
</dbReference>
<dbReference type="Pfam" id="PF03009">
    <property type="entry name" value="GDPD"/>
    <property type="match status" value="1"/>
</dbReference>
<feature type="transmembrane region" description="Helical" evidence="1">
    <location>
        <begin position="7"/>
        <end position="27"/>
    </location>
</feature>
<name>A0A098QX73_9SPIO</name>
<dbReference type="RefSeq" id="WP_037549378.1">
    <property type="nucleotide sequence ID" value="NZ_JNUP01000070.1"/>
</dbReference>
<dbReference type="PROSITE" id="PS51704">
    <property type="entry name" value="GP_PDE"/>
    <property type="match status" value="1"/>
</dbReference>
<evidence type="ECO:0000256" key="1">
    <source>
        <dbReference type="SAM" id="Phobius"/>
    </source>
</evidence>
<dbReference type="SUPFAM" id="SSF51695">
    <property type="entry name" value="PLC-like phosphodiesterases"/>
    <property type="match status" value="1"/>
</dbReference>
<dbReference type="Proteomes" id="UP000029692">
    <property type="component" value="Unassembled WGS sequence"/>
</dbReference>
<comment type="caution">
    <text evidence="3">The sequence shown here is derived from an EMBL/GenBank/DDBJ whole genome shotgun (WGS) entry which is preliminary data.</text>
</comment>
<accession>A0A098QX73</accession>
<keyword evidence="1" id="KW-0472">Membrane</keyword>
<evidence type="ECO:0000259" key="2">
    <source>
        <dbReference type="PROSITE" id="PS51704"/>
    </source>
</evidence>
<dbReference type="InterPro" id="IPR030395">
    <property type="entry name" value="GP_PDE_dom"/>
</dbReference>
<dbReference type="PANTHER" id="PTHR46211:SF14">
    <property type="entry name" value="GLYCEROPHOSPHODIESTER PHOSPHODIESTERASE"/>
    <property type="match status" value="1"/>
</dbReference>
<reference evidence="3 4" key="1">
    <citation type="submission" date="2014-05" db="EMBL/GenBank/DDBJ databases">
        <title>De novo Genome Sequence of Spirocheata sp.</title>
        <authorList>
            <person name="Shivani Y."/>
            <person name="Subhash Y."/>
            <person name="Tushar L."/>
            <person name="Sasikala C."/>
            <person name="Ramana C.V."/>
        </authorList>
    </citation>
    <scope>NUCLEOTIDE SEQUENCE [LARGE SCALE GENOMIC DNA]</scope>
    <source>
        <strain evidence="3 4">JC230</strain>
    </source>
</reference>
<dbReference type="AlphaFoldDB" id="A0A098QX73"/>
<dbReference type="PANTHER" id="PTHR46211">
    <property type="entry name" value="GLYCEROPHOSPHORYL DIESTER PHOSPHODIESTERASE"/>
    <property type="match status" value="1"/>
</dbReference>
<evidence type="ECO:0000313" key="4">
    <source>
        <dbReference type="Proteomes" id="UP000029692"/>
    </source>
</evidence>
<organism evidence="3 4">
    <name type="scientific">Spirochaeta lutea</name>
    <dbReference type="NCBI Taxonomy" id="1480694"/>
    <lineage>
        <taxon>Bacteria</taxon>
        <taxon>Pseudomonadati</taxon>
        <taxon>Spirochaetota</taxon>
        <taxon>Spirochaetia</taxon>
        <taxon>Spirochaetales</taxon>
        <taxon>Spirochaetaceae</taxon>
        <taxon>Spirochaeta</taxon>
    </lineage>
</organism>
<dbReference type="GO" id="GO:0006629">
    <property type="term" value="P:lipid metabolic process"/>
    <property type="evidence" value="ECO:0007669"/>
    <property type="project" value="InterPro"/>
</dbReference>
<sequence>MRVLIRTWYILSSVFLVITITNLLPNWPQGGQPSPLLKEPGIPPAVVPHGGAKLLYPENTVFSFWAMNDAGYEVFEIDLALTRDGQLISHHDLDIQGTTGISGRRVDSFTYDELLGFNFGSQFQSLNGDFPYRDLNAQGTKRERAILQTLVPARLEDLFVAFPDKQFLLELKDTVPGSGDSQAKAAAAELVRLIARYGMSDKVTISSFDDQVISYLTQFSRGILPLRVAASTQDSVIFAIITSLRLGFFLWPSYDAFMLPADSVLEGSLRTTLEKLPAFIRDSIARYDETRDVWYSDLGRGSIIRTAHKLGKAVYYWTVNSPQIAGKLTQLHADGIITDRPDIISSVVSETQRQQNNTRD</sequence>